<sequence length="111" mass="12428">MSRLLIHIPVISRSFRRVRSPSPQSFLIESNSFGLHRTQNVCSQAAVTDWQRPRFPSRIRIPRSVSGGLRFILPLPHVGTPAVPDSSSFQSIRLVEPDGIISRMLTGPERA</sequence>
<comment type="caution">
    <text evidence="1">The sequence shown here is derived from an EMBL/GenBank/DDBJ whole genome shotgun (WGS) entry which is preliminary data.</text>
</comment>
<dbReference type="AlphaFoldDB" id="W4PJ47"/>
<evidence type="ECO:0000313" key="1">
    <source>
        <dbReference type="EMBL" id="GAE19817.1"/>
    </source>
</evidence>
<proteinExistence type="predicted"/>
<evidence type="ECO:0000313" key="2">
    <source>
        <dbReference type="Proteomes" id="UP000018842"/>
    </source>
</evidence>
<dbReference type="EMBL" id="BAIR01000031">
    <property type="protein sequence ID" value="GAE19817.1"/>
    <property type="molecule type" value="Genomic_DNA"/>
</dbReference>
<dbReference type="Proteomes" id="UP000018842">
    <property type="component" value="Unassembled WGS sequence"/>
</dbReference>
<accession>W4PJ47</accession>
<organism evidence="1 2">
    <name type="scientific">Bacteroides pyogenes DSM 20611 = JCM 6294</name>
    <dbReference type="NCBI Taxonomy" id="1121100"/>
    <lineage>
        <taxon>Bacteria</taxon>
        <taxon>Pseudomonadati</taxon>
        <taxon>Bacteroidota</taxon>
        <taxon>Bacteroidia</taxon>
        <taxon>Bacteroidales</taxon>
        <taxon>Bacteroidaceae</taxon>
        <taxon>Bacteroides</taxon>
    </lineage>
</organism>
<name>W4PJ47_9BACE</name>
<protein>
    <submittedName>
        <fullName evidence="1">Uncharacterized protein</fullName>
    </submittedName>
</protein>
<reference evidence="2" key="1">
    <citation type="journal article" date="2014" name="Genome">
        <title>Draft Genome Sequences of Three Strains of Bacteroides pyogenes Isolated from a Cat and Swine.</title>
        <authorList>
            <person name="Sakamoto M."/>
            <person name="Oshima K."/>
            <person name="Suda W."/>
            <person name="Kitamura K."/>
            <person name="Iida T."/>
            <person name="Hattori M."/>
            <person name="Ohkuma M."/>
        </authorList>
    </citation>
    <scope>NUCLEOTIDE SEQUENCE [LARGE SCALE GENOMIC DNA]</scope>
    <source>
        <strain evidence="2">JCM 6294</strain>
    </source>
</reference>
<gene>
    <name evidence="1" type="ORF">JCM6294_2924</name>
</gene>